<reference evidence="2 3" key="1">
    <citation type="journal article" date="2016" name="Front. Microbiol.">
        <title>Genome and transcriptome sequences reveal the specific parasitism of the nematophagous Purpureocillium lilacinum 36-1.</title>
        <authorList>
            <person name="Xie J."/>
            <person name="Li S."/>
            <person name="Mo C."/>
            <person name="Xiao X."/>
            <person name="Peng D."/>
            <person name="Wang G."/>
            <person name="Xiao Y."/>
        </authorList>
    </citation>
    <scope>NUCLEOTIDE SEQUENCE [LARGE SCALE GENOMIC DNA]</scope>
    <source>
        <strain evidence="2 3">36-1</strain>
    </source>
</reference>
<evidence type="ECO:0000313" key="3">
    <source>
        <dbReference type="Proteomes" id="UP000245956"/>
    </source>
</evidence>
<feature type="region of interest" description="Disordered" evidence="1">
    <location>
        <begin position="106"/>
        <end position="135"/>
    </location>
</feature>
<gene>
    <name evidence="2" type="ORF">PCL_07444</name>
</gene>
<evidence type="ECO:0000313" key="2">
    <source>
        <dbReference type="EMBL" id="PWI65032.1"/>
    </source>
</evidence>
<evidence type="ECO:0000256" key="1">
    <source>
        <dbReference type="SAM" id="MobiDB-lite"/>
    </source>
</evidence>
<sequence length="135" mass="13855">MRATTLTLSVATGIATTMGDGQNTEDAATANSELRFAGITVHNNMRTAVAGPAAPVTESRAAVPNILAAAGNATGTHIRRTWYRRTIPGRDGRHFTVCGGAGRRHTAFTRRPDGLEQADGGEVAPGAGDLGSASV</sequence>
<proteinExistence type="predicted"/>
<protein>
    <submittedName>
        <fullName evidence="2">Uncharacterized protein</fullName>
    </submittedName>
</protein>
<organism evidence="2 3">
    <name type="scientific">Purpureocillium lilacinum</name>
    <name type="common">Paecilomyces lilacinus</name>
    <dbReference type="NCBI Taxonomy" id="33203"/>
    <lineage>
        <taxon>Eukaryota</taxon>
        <taxon>Fungi</taxon>
        <taxon>Dikarya</taxon>
        <taxon>Ascomycota</taxon>
        <taxon>Pezizomycotina</taxon>
        <taxon>Sordariomycetes</taxon>
        <taxon>Hypocreomycetidae</taxon>
        <taxon>Hypocreales</taxon>
        <taxon>Ophiocordycipitaceae</taxon>
        <taxon>Purpureocillium</taxon>
    </lineage>
</organism>
<dbReference type="EMBL" id="LCWV01000039">
    <property type="protein sequence ID" value="PWI65032.1"/>
    <property type="molecule type" value="Genomic_DNA"/>
</dbReference>
<dbReference type="AlphaFoldDB" id="A0A2U3DS15"/>
<dbReference type="Proteomes" id="UP000245956">
    <property type="component" value="Unassembled WGS sequence"/>
</dbReference>
<accession>A0A2U3DS15</accession>
<name>A0A2U3DS15_PURLI</name>
<comment type="caution">
    <text evidence="2">The sequence shown here is derived from an EMBL/GenBank/DDBJ whole genome shotgun (WGS) entry which is preliminary data.</text>
</comment>